<dbReference type="AlphaFoldDB" id="A0A8J2YV37"/>
<evidence type="ECO:0000256" key="1">
    <source>
        <dbReference type="ARBA" id="ARBA00000847"/>
    </source>
</evidence>
<name>A0A8J2YV37_9PROT</name>
<dbReference type="InterPro" id="IPR020084">
    <property type="entry name" value="NUDIX_hydrolase_CS"/>
</dbReference>
<keyword evidence="11" id="KW-1185">Reference proteome</keyword>
<dbReference type="Proteomes" id="UP000646365">
    <property type="component" value="Unassembled WGS sequence"/>
</dbReference>
<dbReference type="GO" id="GO:0016462">
    <property type="term" value="F:pyrophosphatase activity"/>
    <property type="evidence" value="ECO:0007669"/>
    <property type="project" value="UniProtKB-ARBA"/>
</dbReference>
<dbReference type="PANTHER" id="PTHR11839:SF18">
    <property type="entry name" value="NUDIX HYDROLASE DOMAIN-CONTAINING PROTEIN"/>
    <property type="match status" value="1"/>
</dbReference>
<evidence type="ECO:0000256" key="6">
    <source>
        <dbReference type="ARBA" id="ARBA00032162"/>
    </source>
</evidence>
<dbReference type="Gene3D" id="3.90.79.10">
    <property type="entry name" value="Nucleoside Triphosphate Pyrophosphohydrolase"/>
    <property type="match status" value="1"/>
</dbReference>
<keyword evidence="5 8" id="KW-0378">Hydrolase</keyword>
<dbReference type="PROSITE" id="PS51462">
    <property type="entry name" value="NUDIX"/>
    <property type="match status" value="1"/>
</dbReference>
<sequence>MAQGRERFRSAFSTPWFVIEESVGADPASQPYYRLAGPDGAICLPLTRTGEIVLVRQFRPAIGQMTLEIPAGSIDPGETPEAAALREVMEETGYRCRRIHRLGRGRLLPNRCSWSEYFFLGLGAESDGPAESGAETLVMDRAAFRQLLADGQIEQSAVFCLLGMATMGLSVDLLTDPVEVIYRAVDGAGAEV</sequence>
<dbReference type="EMBL" id="BMJQ01000008">
    <property type="protein sequence ID" value="GGF23987.1"/>
    <property type="molecule type" value="Genomic_DNA"/>
</dbReference>
<dbReference type="PANTHER" id="PTHR11839">
    <property type="entry name" value="UDP/ADP-SUGAR PYROPHOSPHATASE"/>
    <property type="match status" value="1"/>
</dbReference>
<comment type="caution">
    <text evidence="10">The sequence shown here is derived from an EMBL/GenBank/DDBJ whole genome shotgun (WGS) entry which is preliminary data.</text>
</comment>
<protein>
    <recommendedName>
        <fullName evidence="4">GDP-mannose pyrophosphatase</fullName>
    </recommendedName>
    <alternativeName>
        <fullName evidence="6">GDP-mannose hydrolase</fullName>
    </alternativeName>
    <alternativeName>
        <fullName evidence="7">GDPMK</fullName>
    </alternativeName>
</protein>
<reference evidence="10" key="1">
    <citation type="journal article" date="2014" name="Int. J. Syst. Evol. Microbiol.">
        <title>Complete genome sequence of Corynebacterium casei LMG S-19264T (=DSM 44701T), isolated from a smear-ripened cheese.</title>
        <authorList>
            <consortium name="US DOE Joint Genome Institute (JGI-PGF)"/>
            <person name="Walter F."/>
            <person name="Albersmeier A."/>
            <person name="Kalinowski J."/>
            <person name="Ruckert C."/>
        </authorList>
    </citation>
    <scope>NUCLEOTIDE SEQUENCE</scope>
    <source>
        <strain evidence="10">CGMCC 1.15725</strain>
    </source>
</reference>
<dbReference type="RefSeq" id="WP_189047625.1">
    <property type="nucleotide sequence ID" value="NZ_BMJQ01000008.1"/>
</dbReference>
<reference evidence="10" key="2">
    <citation type="submission" date="2020-09" db="EMBL/GenBank/DDBJ databases">
        <authorList>
            <person name="Sun Q."/>
            <person name="Zhou Y."/>
        </authorList>
    </citation>
    <scope>NUCLEOTIDE SEQUENCE</scope>
    <source>
        <strain evidence="10">CGMCC 1.15725</strain>
    </source>
</reference>
<evidence type="ECO:0000256" key="4">
    <source>
        <dbReference type="ARBA" id="ARBA00016377"/>
    </source>
</evidence>
<dbReference type="InterPro" id="IPR020476">
    <property type="entry name" value="Nudix_hydrolase"/>
</dbReference>
<evidence type="ECO:0000259" key="9">
    <source>
        <dbReference type="PROSITE" id="PS51462"/>
    </source>
</evidence>
<comment type="similarity">
    <text evidence="3">Belongs to the Nudix hydrolase family. NudK subfamily.</text>
</comment>
<accession>A0A8J2YV37</accession>
<dbReference type="PROSITE" id="PS00893">
    <property type="entry name" value="NUDIX_BOX"/>
    <property type="match status" value="1"/>
</dbReference>
<dbReference type="Pfam" id="PF00293">
    <property type="entry name" value="NUDIX"/>
    <property type="match status" value="1"/>
</dbReference>
<comment type="catalytic activity">
    <reaction evidence="1">
        <text>GDP-alpha-D-mannose + H2O = alpha-D-mannose 1-phosphate + GMP + 2 H(+)</text>
        <dbReference type="Rhea" id="RHEA:27978"/>
        <dbReference type="ChEBI" id="CHEBI:15377"/>
        <dbReference type="ChEBI" id="CHEBI:15378"/>
        <dbReference type="ChEBI" id="CHEBI:57527"/>
        <dbReference type="ChEBI" id="CHEBI:58115"/>
        <dbReference type="ChEBI" id="CHEBI:58409"/>
    </reaction>
</comment>
<evidence type="ECO:0000313" key="10">
    <source>
        <dbReference type="EMBL" id="GGF23987.1"/>
    </source>
</evidence>
<dbReference type="CDD" id="cd03424">
    <property type="entry name" value="NUDIX_ADPRase_Nudt5_UGPPase_Nudt14"/>
    <property type="match status" value="1"/>
</dbReference>
<comment type="cofactor">
    <cofactor evidence="2">
        <name>Mg(2+)</name>
        <dbReference type="ChEBI" id="CHEBI:18420"/>
    </cofactor>
</comment>
<evidence type="ECO:0000256" key="2">
    <source>
        <dbReference type="ARBA" id="ARBA00001946"/>
    </source>
</evidence>
<organism evidence="10 11">
    <name type="scientific">Aliidongia dinghuensis</name>
    <dbReference type="NCBI Taxonomy" id="1867774"/>
    <lineage>
        <taxon>Bacteria</taxon>
        <taxon>Pseudomonadati</taxon>
        <taxon>Pseudomonadota</taxon>
        <taxon>Alphaproteobacteria</taxon>
        <taxon>Rhodospirillales</taxon>
        <taxon>Dongiaceae</taxon>
        <taxon>Aliidongia</taxon>
    </lineage>
</organism>
<evidence type="ECO:0000313" key="11">
    <source>
        <dbReference type="Proteomes" id="UP000646365"/>
    </source>
</evidence>
<dbReference type="InterPro" id="IPR000086">
    <property type="entry name" value="NUDIX_hydrolase_dom"/>
</dbReference>
<dbReference type="InterPro" id="IPR015797">
    <property type="entry name" value="NUDIX_hydrolase-like_dom_sf"/>
</dbReference>
<proteinExistence type="inferred from homology"/>
<gene>
    <name evidence="10" type="ORF">GCM10011611_32600</name>
</gene>
<dbReference type="PRINTS" id="PR00502">
    <property type="entry name" value="NUDIXFAMILY"/>
</dbReference>
<feature type="domain" description="Nudix hydrolase" evidence="9">
    <location>
        <begin position="36"/>
        <end position="161"/>
    </location>
</feature>
<evidence type="ECO:0000256" key="8">
    <source>
        <dbReference type="RuleBase" id="RU003476"/>
    </source>
</evidence>
<evidence type="ECO:0000256" key="5">
    <source>
        <dbReference type="ARBA" id="ARBA00022801"/>
    </source>
</evidence>
<dbReference type="GO" id="GO:0006753">
    <property type="term" value="P:nucleoside phosphate metabolic process"/>
    <property type="evidence" value="ECO:0007669"/>
    <property type="project" value="TreeGrafter"/>
</dbReference>
<dbReference type="GO" id="GO:0019693">
    <property type="term" value="P:ribose phosphate metabolic process"/>
    <property type="evidence" value="ECO:0007669"/>
    <property type="project" value="TreeGrafter"/>
</dbReference>
<evidence type="ECO:0000256" key="3">
    <source>
        <dbReference type="ARBA" id="ARBA00007275"/>
    </source>
</evidence>
<evidence type="ECO:0000256" key="7">
    <source>
        <dbReference type="ARBA" id="ARBA00032272"/>
    </source>
</evidence>
<dbReference type="SUPFAM" id="SSF55811">
    <property type="entry name" value="Nudix"/>
    <property type="match status" value="1"/>
</dbReference>